<sequence length="184" mass="21391">MAVYNTSSDSANTAIRAFLTKVGEYYWGKSFNTASGSSKKIFEHIKNEVFQGRCAYCGKQANKLQIEHLIMFNRSQYGLHHPGNIVPSCPPCNKRRKNSAKEYLDWEDHLEQVCRENGDLDSFFERKKKIKSHMHQGKYKYPDLNEAEQHAIRVIANSLYDNIKMENDKALKMYQELDSAFVKR</sequence>
<dbReference type="SMART" id="SM00507">
    <property type="entry name" value="HNHc"/>
    <property type="match status" value="1"/>
</dbReference>
<reference evidence="2 3" key="1">
    <citation type="submission" date="2023-01" db="EMBL/GenBank/DDBJ databases">
        <title>Complete genome sequence of Muricauda aquimarina strain IFOP_LL357.</title>
        <authorList>
            <person name="Gajardo G."/>
            <person name="Ueki S."/>
            <person name="Maruyama F."/>
        </authorList>
    </citation>
    <scope>NUCLEOTIDE SEQUENCE [LARGE SCALE GENOMIC DNA]</scope>
    <source>
        <strain evidence="2 3">IFOP_LL357</strain>
    </source>
</reference>
<dbReference type="CDD" id="cd00085">
    <property type="entry name" value="HNHc"/>
    <property type="match status" value="1"/>
</dbReference>
<gene>
    <name evidence="2" type="ORF">MACH07_29250</name>
</gene>
<dbReference type="RefSeq" id="WP_338195208.1">
    <property type="nucleotide sequence ID" value="NZ_AP027268.1"/>
</dbReference>
<dbReference type="Pfam" id="PF01844">
    <property type="entry name" value="HNH"/>
    <property type="match status" value="1"/>
</dbReference>
<dbReference type="Proteomes" id="UP001330184">
    <property type="component" value="Chromosome"/>
</dbReference>
<name>A0AA48HKS1_9FLAO</name>
<evidence type="ECO:0000313" key="2">
    <source>
        <dbReference type="EMBL" id="BDW94093.1"/>
    </source>
</evidence>
<dbReference type="InterPro" id="IPR002711">
    <property type="entry name" value="HNH"/>
</dbReference>
<dbReference type="Gene3D" id="1.10.30.50">
    <property type="match status" value="1"/>
</dbReference>
<evidence type="ECO:0000259" key="1">
    <source>
        <dbReference type="SMART" id="SM00507"/>
    </source>
</evidence>
<dbReference type="GO" id="GO:0008270">
    <property type="term" value="F:zinc ion binding"/>
    <property type="evidence" value="ECO:0007669"/>
    <property type="project" value="InterPro"/>
</dbReference>
<dbReference type="EMBL" id="AP027268">
    <property type="protein sequence ID" value="BDW94093.1"/>
    <property type="molecule type" value="Genomic_DNA"/>
</dbReference>
<dbReference type="GO" id="GO:0004519">
    <property type="term" value="F:endonuclease activity"/>
    <property type="evidence" value="ECO:0007669"/>
    <property type="project" value="InterPro"/>
</dbReference>
<dbReference type="GO" id="GO:0003676">
    <property type="term" value="F:nucleic acid binding"/>
    <property type="evidence" value="ECO:0007669"/>
    <property type="project" value="InterPro"/>
</dbReference>
<evidence type="ECO:0000313" key="3">
    <source>
        <dbReference type="Proteomes" id="UP001330184"/>
    </source>
</evidence>
<dbReference type="InterPro" id="IPR003615">
    <property type="entry name" value="HNH_nuc"/>
</dbReference>
<accession>A0AA48HKS1</accession>
<organism evidence="2 3">
    <name type="scientific">Flagellimonas marinaquae</name>
    <dbReference type="NCBI Taxonomy" id="254955"/>
    <lineage>
        <taxon>Bacteria</taxon>
        <taxon>Pseudomonadati</taxon>
        <taxon>Bacteroidota</taxon>
        <taxon>Flavobacteriia</taxon>
        <taxon>Flavobacteriales</taxon>
        <taxon>Flavobacteriaceae</taxon>
        <taxon>Flagellimonas</taxon>
    </lineage>
</organism>
<feature type="domain" description="HNH nuclease" evidence="1">
    <location>
        <begin position="44"/>
        <end position="94"/>
    </location>
</feature>
<keyword evidence="3" id="KW-1185">Reference proteome</keyword>
<dbReference type="AlphaFoldDB" id="A0AA48HKS1"/>
<protein>
    <recommendedName>
        <fullName evidence="1">HNH nuclease domain-containing protein</fullName>
    </recommendedName>
</protein>
<proteinExistence type="predicted"/>